<reference evidence="2 3" key="1">
    <citation type="submission" date="2016-11" db="EMBL/GenBank/DDBJ databases">
        <authorList>
            <person name="Jaros S."/>
            <person name="Januszkiewicz K."/>
            <person name="Wedrychowicz H."/>
        </authorList>
    </citation>
    <scope>NUCLEOTIDE SEQUENCE [LARGE SCALE GENOMIC DNA]</scope>
    <source>
        <strain evidence="2 3">CGMCC 1.10681</strain>
    </source>
</reference>
<keyword evidence="1" id="KW-0472">Membrane</keyword>
<gene>
    <name evidence="2" type="ORF">SAMN05216179_2354</name>
</gene>
<feature type="transmembrane region" description="Helical" evidence="1">
    <location>
        <begin position="7"/>
        <end position="27"/>
    </location>
</feature>
<evidence type="ECO:0000313" key="3">
    <source>
        <dbReference type="Proteomes" id="UP000184184"/>
    </source>
</evidence>
<evidence type="ECO:0000313" key="2">
    <source>
        <dbReference type="EMBL" id="SHN18518.1"/>
    </source>
</evidence>
<feature type="transmembrane region" description="Helical" evidence="1">
    <location>
        <begin position="33"/>
        <end position="58"/>
    </location>
</feature>
<dbReference type="OrthoDB" id="1707123at2"/>
<dbReference type="Proteomes" id="UP000184184">
    <property type="component" value="Unassembled WGS sequence"/>
</dbReference>
<dbReference type="AlphaFoldDB" id="A0A1M7PMK9"/>
<evidence type="ECO:0000256" key="1">
    <source>
        <dbReference type="SAM" id="Phobius"/>
    </source>
</evidence>
<dbReference type="RefSeq" id="WP_073202038.1">
    <property type="nucleotide sequence ID" value="NZ_FRCZ01000004.1"/>
</dbReference>
<dbReference type="STRING" id="1027249.SAMN05216179_2354"/>
<keyword evidence="1" id="KW-1133">Transmembrane helix</keyword>
<name>A0A1M7PMK9_9BACI</name>
<accession>A0A1M7PMK9</accession>
<protein>
    <submittedName>
        <fullName evidence="2">Uncharacterized protein</fullName>
    </submittedName>
</protein>
<keyword evidence="3" id="KW-1185">Reference proteome</keyword>
<feature type="transmembrane region" description="Helical" evidence="1">
    <location>
        <begin position="70"/>
        <end position="86"/>
    </location>
</feature>
<dbReference type="EMBL" id="FRCZ01000004">
    <property type="protein sequence ID" value="SHN18518.1"/>
    <property type="molecule type" value="Genomic_DNA"/>
</dbReference>
<keyword evidence="1" id="KW-0812">Transmembrane</keyword>
<proteinExistence type="predicted"/>
<sequence length="87" mass="9938">MRQWRVGSISMGMTLIGLGIILLLSQFNTSWDIVMLFQLWLSSLIIILGAEIMIYLIFSKKEQPIVKYDFFSILIILFIGFGSIGAY</sequence>
<organism evidence="2 3">
    <name type="scientific">Gracilibacillus kekensis</name>
    <dbReference type="NCBI Taxonomy" id="1027249"/>
    <lineage>
        <taxon>Bacteria</taxon>
        <taxon>Bacillati</taxon>
        <taxon>Bacillota</taxon>
        <taxon>Bacilli</taxon>
        <taxon>Bacillales</taxon>
        <taxon>Bacillaceae</taxon>
        <taxon>Gracilibacillus</taxon>
    </lineage>
</organism>